<evidence type="ECO:0000313" key="1">
    <source>
        <dbReference type="EMBL" id="TDU73391.1"/>
    </source>
</evidence>
<dbReference type="PANTHER" id="PTHR35276:SF1">
    <property type="entry name" value="TRNA (MNM(5)S(2)U34)-METHYLTRANSFERASE, CHLOROPLASTIC"/>
    <property type="match status" value="1"/>
</dbReference>
<keyword evidence="2" id="KW-1185">Reference proteome</keyword>
<name>A0A4R7S4V5_9BACT</name>
<proteinExistence type="predicted"/>
<sequence length="210" mass="22293">MNTPLTSPRLASATGGLPSAVRWAQLLLTDRLQPGDIVLDATAGNGHDTLFLAHCIGPEGHVYAMDVQAAAVAETRRRLTEAGVTESQSTVVHAGHETMLQAVQPDHHGRLAGIMFNLGYLPGSDKTIITRTETTLAAVNAALELLKPGGLLTIAVYPGHEGGAQELVALTEWAASLPPRAFEVQNLRPVNRSANPPECWVIWKTASSRG</sequence>
<dbReference type="OrthoDB" id="9792989at2"/>
<reference evidence="1 2" key="1">
    <citation type="submission" date="2019-03" db="EMBL/GenBank/DDBJ databases">
        <title>Genomic Encyclopedia of Archaeal and Bacterial Type Strains, Phase II (KMG-II): from individual species to whole genera.</title>
        <authorList>
            <person name="Goeker M."/>
        </authorList>
    </citation>
    <scope>NUCLEOTIDE SEQUENCE [LARGE SCALE GENOMIC DNA]</scope>
    <source>
        <strain evidence="1 2">ATCC 25309</strain>
    </source>
</reference>
<dbReference type="Gene3D" id="3.40.50.150">
    <property type="entry name" value="Vaccinia Virus protein VP39"/>
    <property type="match status" value="1"/>
</dbReference>
<dbReference type="SUPFAM" id="SSF53335">
    <property type="entry name" value="S-adenosyl-L-methionine-dependent methyltransferases"/>
    <property type="match status" value="1"/>
</dbReference>
<dbReference type="Pfam" id="PF06962">
    <property type="entry name" value="rRNA_methylase"/>
    <property type="match status" value="1"/>
</dbReference>
<dbReference type="InterPro" id="IPR010719">
    <property type="entry name" value="MnmM_MeTrfase"/>
</dbReference>
<dbReference type="PANTHER" id="PTHR35276">
    <property type="entry name" value="S-ADENOSYL-L-METHIONINE-DEPENDENT METHYLTRANSFERASES SUPERFAMILY PROTEIN"/>
    <property type="match status" value="1"/>
</dbReference>
<evidence type="ECO:0008006" key="3">
    <source>
        <dbReference type="Google" id="ProtNLM"/>
    </source>
</evidence>
<protein>
    <recommendedName>
        <fullName evidence="3">rRNA methylase</fullName>
    </recommendedName>
</protein>
<dbReference type="RefSeq" id="WP_133794881.1">
    <property type="nucleotide sequence ID" value="NZ_SOCA01000002.1"/>
</dbReference>
<organism evidence="1 2">
    <name type="scientific">Prosthecobacter fusiformis</name>
    <dbReference type="NCBI Taxonomy" id="48464"/>
    <lineage>
        <taxon>Bacteria</taxon>
        <taxon>Pseudomonadati</taxon>
        <taxon>Verrucomicrobiota</taxon>
        <taxon>Verrucomicrobiia</taxon>
        <taxon>Verrucomicrobiales</taxon>
        <taxon>Verrucomicrobiaceae</taxon>
        <taxon>Prosthecobacter</taxon>
    </lineage>
</organism>
<dbReference type="Proteomes" id="UP000295662">
    <property type="component" value="Unassembled WGS sequence"/>
</dbReference>
<evidence type="ECO:0000313" key="2">
    <source>
        <dbReference type="Proteomes" id="UP000295662"/>
    </source>
</evidence>
<dbReference type="InterPro" id="IPR029063">
    <property type="entry name" value="SAM-dependent_MTases_sf"/>
</dbReference>
<comment type="caution">
    <text evidence="1">The sequence shown here is derived from an EMBL/GenBank/DDBJ whole genome shotgun (WGS) entry which is preliminary data.</text>
</comment>
<dbReference type="EMBL" id="SOCA01000002">
    <property type="protein sequence ID" value="TDU73391.1"/>
    <property type="molecule type" value="Genomic_DNA"/>
</dbReference>
<accession>A0A4R7S4V5</accession>
<dbReference type="AlphaFoldDB" id="A0A4R7S4V5"/>
<gene>
    <name evidence="1" type="ORF">EI77_01861</name>
</gene>
<dbReference type="CDD" id="cd02440">
    <property type="entry name" value="AdoMet_MTases"/>
    <property type="match status" value="1"/>
</dbReference>